<keyword evidence="4" id="KW-0274">FAD</keyword>
<evidence type="ECO:0000256" key="1">
    <source>
        <dbReference type="ARBA" id="ARBA00001974"/>
    </source>
</evidence>
<dbReference type="Gene3D" id="3.50.50.60">
    <property type="entry name" value="FAD/NAD(P)-binding domain"/>
    <property type="match status" value="1"/>
</dbReference>
<dbReference type="AlphaFoldDB" id="A0A4Z0W7Q7"/>
<comment type="caution">
    <text evidence="9">The sequence shown here is derived from an EMBL/GenBank/DDBJ whole genome shotgun (WGS) entry which is preliminary data.</text>
</comment>
<accession>A0A4Z0W7Q7</accession>
<dbReference type="GO" id="GO:0046168">
    <property type="term" value="P:glycerol-3-phosphate catabolic process"/>
    <property type="evidence" value="ECO:0007669"/>
    <property type="project" value="TreeGrafter"/>
</dbReference>
<comment type="similarity">
    <text evidence="2 6">Belongs to the FAD-dependent glycerol-3-phosphate dehydrogenase family.</text>
</comment>
<evidence type="ECO:0000256" key="2">
    <source>
        <dbReference type="ARBA" id="ARBA00007330"/>
    </source>
</evidence>
<dbReference type="SUPFAM" id="SSF51905">
    <property type="entry name" value="FAD/NAD(P)-binding domain"/>
    <property type="match status" value="1"/>
</dbReference>
<keyword evidence="3 6" id="KW-0285">Flavoprotein</keyword>
<dbReference type="InterPro" id="IPR006076">
    <property type="entry name" value="FAD-dep_OxRdtase"/>
</dbReference>
<proteinExistence type="inferred from homology"/>
<dbReference type="OrthoDB" id="9766796at2"/>
<dbReference type="Gene3D" id="1.10.8.870">
    <property type="entry name" value="Alpha-glycerophosphate oxidase, cap domain"/>
    <property type="match status" value="1"/>
</dbReference>
<feature type="domain" description="FAD dependent oxidoreductase" evidence="7">
    <location>
        <begin position="7"/>
        <end position="363"/>
    </location>
</feature>
<dbReference type="Pfam" id="PF16901">
    <property type="entry name" value="DAO_C"/>
    <property type="match status" value="1"/>
</dbReference>
<evidence type="ECO:0000313" key="9">
    <source>
        <dbReference type="EMBL" id="TGG91649.1"/>
    </source>
</evidence>
<dbReference type="Gene3D" id="6.10.250.1890">
    <property type="match status" value="1"/>
</dbReference>
<name>A0A4Z0W7Q7_9GAMM</name>
<dbReference type="GO" id="GO:0004368">
    <property type="term" value="F:glycerol-3-phosphate dehydrogenase (quinone) activity"/>
    <property type="evidence" value="ECO:0007669"/>
    <property type="project" value="UniProtKB-EC"/>
</dbReference>
<keyword evidence="10" id="KW-1185">Reference proteome</keyword>
<dbReference type="PANTHER" id="PTHR11985:SF15">
    <property type="entry name" value="GLYCEROL-3-PHOSPHATE DEHYDROGENASE, MITOCHONDRIAL"/>
    <property type="match status" value="1"/>
</dbReference>
<comment type="cofactor">
    <cofactor evidence="1 6">
        <name>FAD</name>
        <dbReference type="ChEBI" id="CHEBI:57692"/>
    </cofactor>
</comment>
<dbReference type="InterPro" id="IPR031656">
    <property type="entry name" value="DAO_C"/>
</dbReference>
<dbReference type="GO" id="GO:0009331">
    <property type="term" value="C:glycerol-3-phosphate dehydrogenase (FAD) complex"/>
    <property type="evidence" value="ECO:0007669"/>
    <property type="project" value="UniProtKB-UniRule"/>
</dbReference>
<evidence type="ECO:0000259" key="7">
    <source>
        <dbReference type="Pfam" id="PF01266"/>
    </source>
</evidence>
<dbReference type="InterPro" id="IPR038299">
    <property type="entry name" value="DAO_C_sf"/>
</dbReference>
<evidence type="ECO:0000256" key="5">
    <source>
        <dbReference type="ARBA" id="ARBA00023002"/>
    </source>
</evidence>
<organism evidence="9 10">
    <name type="scientific">Natronospirillum operosum</name>
    <dbReference type="NCBI Taxonomy" id="2759953"/>
    <lineage>
        <taxon>Bacteria</taxon>
        <taxon>Pseudomonadati</taxon>
        <taxon>Pseudomonadota</taxon>
        <taxon>Gammaproteobacteria</taxon>
        <taxon>Oceanospirillales</taxon>
        <taxon>Natronospirillaceae</taxon>
        <taxon>Natronospirillum</taxon>
    </lineage>
</organism>
<dbReference type="EMBL" id="SRMF01000007">
    <property type="protein sequence ID" value="TGG91649.1"/>
    <property type="molecule type" value="Genomic_DNA"/>
</dbReference>
<dbReference type="InterPro" id="IPR036188">
    <property type="entry name" value="FAD/NAD-bd_sf"/>
</dbReference>
<keyword evidence="5 6" id="KW-0560">Oxidoreductase</keyword>
<evidence type="ECO:0000313" key="10">
    <source>
        <dbReference type="Proteomes" id="UP000297475"/>
    </source>
</evidence>
<dbReference type="Pfam" id="PF01266">
    <property type="entry name" value="DAO"/>
    <property type="match status" value="1"/>
</dbReference>
<dbReference type="InterPro" id="IPR000447">
    <property type="entry name" value="G3P_DH_FAD-dep"/>
</dbReference>
<dbReference type="Proteomes" id="UP000297475">
    <property type="component" value="Unassembled WGS sequence"/>
</dbReference>
<sequence>MTQTTYDLLVIGGGINGAGVAADAAGRGLSVALVEADDLASATSSWSSKLIHGGLRYLEHYEFRLVREALGEREVLLKVAPHLVTPLRFRMPHHKGLRPAWMIRIGLFMYDHLSKRTTIEGSKSIRFDPAGPIRPEYVRGFEYSDCRADDARLVVMNAKLAEHKGAEVLTRHTVTRARREQGLWTVTIQPENGNMFTVQARSLVNAGGPWVRKVLDSFDNVRIDKTVRLVKGSHIVVPRIHDEEQAYILQNSDGRIVFVLPYLEDYSLIGTTDVDYSGDPRTPEIDDDEINYLIAITKDYFRCDLTPGDIVWTYSGVRPLMQGEREDDEDASRVTRDYHFEVEDEHGKAPLLSIFGGKLTTYRKLSQAAVSALKPWFPGMSEPWTDQAVLPGGENMTHPQPYAEELCRRYPFLTPKTARRLAFSYGRRAELWLDDAQQEADLGERFGALYAAEVTYLMEEEWAQTVEDVIWRRTKAGIDMSRQDRERLVTFMAAQSGAGSERGPASRLASA</sequence>
<dbReference type="PANTHER" id="PTHR11985">
    <property type="entry name" value="GLYCEROL-3-PHOSPHATE DEHYDROGENASE"/>
    <property type="match status" value="1"/>
</dbReference>
<comment type="catalytic activity">
    <reaction evidence="6">
        <text>a quinone + sn-glycerol 3-phosphate = dihydroxyacetone phosphate + a quinol</text>
        <dbReference type="Rhea" id="RHEA:18977"/>
        <dbReference type="ChEBI" id="CHEBI:24646"/>
        <dbReference type="ChEBI" id="CHEBI:57597"/>
        <dbReference type="ChEBI" id="CHEBI:57642"/>
        <dbReference type="ChEBI" id="CHEBI:132124"/>
        <dbReference type="EC" id="1.1.5.3"/>
    </reaction>
</comment>
<evidence type="ECO:0000256" key="3">
    <source>
        <dbReference type="ARBA" id="ARBA00022630"/>
    </source>
</evidence>
<dbReference type="NCBIfam" id="NF009906">
    <property type="entry name" value="PRK13369.1"/>
    <property type="match status" value="1"/>
</dbReference>
<dbReference type="Gene3D" id="3.30.9.10">
    <property type="entry name" value="D-Amino Acid Oxidase, subunit A, domain 2"/>
    <property type="match status" value="1"/>
</dbReference>
<dbReference type="PRINTS" id="PR01001">
    <property type="entry name" value="FADG3PDH"/>
</dbReference>
<dbReference type="PROSITE" id="PS00977">
    <property type="entry name" value="FAD_G3PDH_1"/>
    <property type="match status" value="1"/>
</dbReference>
<evidence type="ECO:0000256" key="4">
    <source>
        <dbReference type="ARBA" id="ARBA00022827"/>
    </source>
</evidence>
<gene>
    <name evidence="9" type="ORF">E4656_14710</name>
</gene>
<dbReference type="EC" id="1.1.5.3" evidence="6"/>
<protein>
    <recommendedName>
        <fullName evidence="6">Glycerol-3-phosphate dehydrogenase</fullName>
        <ecNumber evidence="6">1.1.5.3</ecNumber>
    </recommendedName>
</protein>
<dbReference type="NCBIfam" id="NF008899">
    <property type="entry name" value="PRK12266.1"/>
    <property type="match status" value="1"/>
</dbReference>
<reference evidence="9 10" key="1">
    <citation type="submission" date="2019-04" db="EMBL/GenBank/DDBJ databases">
        <title>Natronospirillum operosus gen. nov., sp. nov., a haloalkaliphilic satellite isolated from decaying biomass of laboratory culture of cyanobacterium Geitlerinema sp. and proposal of Natronospirillaceae fam. nov. and Saccharospirillaceae fam. nov.</title>
        <authorList>
            <person name="Kevbrin V."/>
            <person name="Boltyanskaya Y."/>
            <person name="Koziaeva V."/>
            <person name="Grouzdev D.S."/>
            <person name="Park M."/>
            <person name="Cho J."/>
        </authorList>
    </citation>
    <scope>NUCLEOTIDE SEQUENCE [LARGE SCALE GENOMIC DNA]</scope>
    <source>
        <strain evidence="9 10">G-116</strain>
    </source>
</reference>
<dbReference type="RefSeq" id="WP_135484060.1">
    <property type="nucleotide sequence ID" value="NZ_SRMF01000007.1"/>
</dbReference>
<evidence type="ECO:0000259" key="8">
    <source>
        <dbReference type="Pfam" id="PF16901"/>
    </source>
</evidence>
<evidence type="ECO:0000256" key="6">
    <source>
        <dbReference type="RuleBase" id="RU361217"/>
    </source>
</evidence>
<feature type="domain" description="Alpha-glycerophosphate oxidase C-terminal" evidence="8">
    <location>
        <begin position="385"/>
        <end position="492"/>
    </location>
</feature>